<accession>A0A9D2GZ69</accession>
<proteinExistence type="predicted"/>
<feature type="domain" description="DUF4296" evidence="3">
    <location>
        <begin position="28"/>
        <end position="110"/>
    </location>
</feature>
<dbReference type="PROSITE" id="PS51257">
    <property type="entry name" value="PROKAR_LIPOPROTEIN"/>
    <property type="match status" value="1"/>
</dbReference>
<dbReference type="InterPro" id="IPR025381">
    <property type="entry name" value="DUF4296"/>
</dbReference>
<sequence length="335" mass="37797">MKRNNRLLHYGLTAFLALAMSACQVKRPSTVLSDAQMEDVLYDYHIAKALGEGTPHADNYKRVLYVESVFKKYGITQAQFDSSMVWFSRNPEVLGKIYENIVNRLKAEQTNLEELLALREGKPRTSVAGDSVDVWFGQQLYRLTGTPLTNRLTFSLPADSNFQDRDTLRWHVRFLFSGTAFDSVAAPVMSLSLHYKNDSVVSDLRKVCEAGEYSITLQGDTLGALKEVNGFVYYPDRDGRILLLDSISLMRYHCTDTLASAAADTLNTEPGKVVETSEKEPEQADKAEKLEPEKEVDDAPRMRPKPSSSLSQPQKPLARPRLQKNMEHSEKKLIK</sequence>
<evidence type="ECO:0000313" key="5">
    <source>
        <dbReference type="Proteomes" id="UP000824108"/>
    </source>
</evidence>
<dbReference type="Proteomes" id="UP000824108">
    <property type="component" value="Unassembled WGS sequence"/>
</dbReference>
<feature type="compositionally biased region" description="Basic and acidic residues" evidence="1">
    <location>
        <begin position="324"/>
        <end position="335"/>
    </location>
</feature>
<evidence type="ECO:0000256" key="1">
    <source>
        <dbReference type="SAM" id="MobiDB-lite"/>
    </source>
</evidence>
<organism evidence="4 5">
    <name type="scientific">Candidatus Bacteroides merdavium</name>
    <dbReference type="NCBI Taxonomy" id="2838472"/>
    <lineage>
        <taxon>Bacteria</taxon>
        <taxon>Pseudomonadati</taxon>
        <taxon>Bacteroidota</taxon>
        <taxon>Bacteroidia</taxon>
        <taxon>Bacteroidales</taxon>
        <taxon>Bacteroidaceae</taxon>
        <taxon>Bacteroides</taxon>
    </lineage>
</organism>
<evidence type="ECO:0000313" key="4">
    <source>
        <dbReference type="EMBL" id="HIZ92653.1"/>
    </source>
</evidence>
<protein>
    <submittedName>
        <fullName evidence="4">DUF4296 domain-containing protein</fullName>
    </submittedName>
</protein>
<dbReference type="Pfam" id="PF14129">
    <property type="entry name" value="DUF4296"/>
    <property type="match status" value="1"/>
</dbReference>
<evidence type="ECO:0000259" key="3">
    <source>
        <dbReference type="Pfam" id="PF14129"/>
    </source>
</evidence>
<reference evidence="4" key="2">
    <citation type="submission" date="2021-04" db="EMBL/GenBank/DDBJ databases">
        <authorList>
            <person name="Gilroy R."/>
        </authorList>
    </citation>
    <scope>NUCLEOTIDE SEQUENCE</scope>
    <source>
        <strain evidence="4">CHK118-2852</strain>
    </source>
</reference>
<comment type="caution">
    <text evidence="4">The sequence shown here is derived from an EMBL/GenBank/DDBJ whole genome shotgun (WGS) entry which is preliminary data.</text>
</comment>
<feature type="signal peptide" evidence="2">
    <location>
        <begin position="1"/>
        <end position="19"/>
    </location>
</feature>
<gene>
    <name evidence="4" type="ORF">H9807_11160</name>
</gene>
<feature type="region of interest" description="Disordered" evidence="1">
    <location>
        <begin position="268"/>
        <end position="335"/>
    </location>
</feature>
<evidence type="ECO:0000256" key="2">
    <source>
        <dbReference type="SAM" id="SignalP"/>
    </source>
</evidence>
<dbReference type="AlphaFoldDB" id="A0A9D2GZ69"/>
<feature type="chain" id="PRO_5038757277" evidence="2">
    <location>
        <begin position="20"/>
        <end position="335"/>
    </location>
</feature>
<dbReference type="EMBL" id="DXAV01000090">
    <property type="protein sequence ID" value="HIZ92653.1"/>
    <property type="molecule type" value="Genomic_DNA"/>
</dbReference>
<name>A0A9D2GZ69_9BACE</name>
<keyword evidence="2" id="KW-0732">Signal</keyword>
<feature type="compositionally biased region" description="Low complexity" evidence="1">
    <location>
        <begin position="305"/>
        <end position="317"/>
    </location>
</feature>
<reference evidence="4" key="1">
    <citation type="journal article" date="2021" name="PeerJ">
        <title>Extensive microbial diversity within the chicken gut microbiome revealed by metagenomics and culture.</title>
        <authorList>
            <person name="Gilroy R."/>
            <person name="Ravi A."/>
            <person name="Getino M."/>
            <person name="Pursley I."/>
            <person name="Horton D.L."/>
            <person name="Alikhan N.F."/>
            <person name="Baker D."/>
            <person name="Gharbi K."/>
            <person name="Hall N."/>
            <person name="Watson M."/>
            <person name="Adriaenssens E.M."/>
            <person name="Foster-Nyarko E."/>
            <person name="Jarju S."/>
            <person name="Secka A."/>
            <person name="Antonio M."/>
            <person name="Oren A."/>
            <person name="Chaudhuri R.R."/>
            <person name="La Ragione R."/>
            <person name="Hildebrand F."/>
            <person name="Pallen M.J."/>
        </authorList>
    </citation>
    <scope>NUCLEOTIDE SEQUENCE</scope>
    <source>
        <strain evidence="4">CHK118-2852</strain>
    </source>
</reference>
<feature type="compositionally biased region" description="Basic and acidic residues" evidence="1">
    <location>
        <begin position="275"/>
        <end position="301"/>
    </location>
</feature>